<evidence type="ECO:0000256" key="5">
    <source>
        <dbReference type="ARBA" id="ARBA00023136"/>
    </source>
</evidence>
<proteinExistence type="predicted"/>
<sequence>MTQYAFLGAIEHGLVFSLMALGVFLTFRALDFPDLSVDGSFPLGAAVCAVLITKGVNPWYAVAAAGLAGACAGFVTAFLNTRLKILNLLAGILTMIASYSIILRIMGMPNMPLLGYDTIFTPIENMGFSPQTAGILVFAAAAFLAALFLIWFFHTDMGLALRATGDNMKMVRAQGISTDRMIFIGVSFSNGLVALCGALAAQFLGFADVNMGIGTVVAGLASVIVGEALLSSRSVLRAVVGVILGSMLYRMAIAYALSFQIGEFRFSPGDLNLITAVIVVLALTFPKLRKNIGVAK</sequence>
<comment type="caution">
    <text evidence="7">The sequence shown here is derived from an EMBL/GenBank/DDBJ whole genome shotgun (WGS) entry which is preliminary data.</text>
</comment>
<feature type="transmembrane region" description="Helical" evidence="6">
    <location>
        <begin position="135"/>
        <end position="161"/>
    </location>
</feature>
<feature type="transmembrane region" description="Helical" evidence="6">
    <location>
        <begin position="182"/>
        <end position="205"/>
    </location>
</feature>
<dbReference type="EMBL" id="SMGG01000006">
    <property type="protein sequence ID" value="TCK59502.1"/>
    <property type="molecule type" value="Genomic_DNA"/>
</dbReference>
<reference evidence="7 8" key="1">
    <citation type="submission" date="2019-03" db="EMBL/GenBank/DDBJ databases">
        <title>Genomic Encyclopedia of Type Strains, Phase IV (KMG-IV): sequencing the most valuable type-strain genomes for metagenomic binning, comparative biology and taxonomic classification.</title>
        <authorList>
            <person name="Goeker M."/>
        </authorList>
    </citation>
    <scope>NUCLEOTIDE SEQUENCE [LARGE SCALE GENOMIC DNA]</scope>
    <source>
        <strain evidence="7 8">DSM 24984</strain>
    </source>
</reference>
<dbReference type="PANTHER" id="PTHR32196">
    <property type="entry name" value="ABC TRANSPORTER PERMEASE PROTEIN YPHD-RELATED-RELATED"/>
    <property type="match status" value="1"/>
</dbReference>
<dbReference type="Pfam" id="PF02653">
    <property type="entry name" value="BPD_transp_2"/>
    <property type="match status" value="1"/>
</dbReference>
<dbReference type="PANTHER" id="PTHR32196:SF69">
    <property type="entry name" value="BRANCHED-CHAIN AMINO ACID TRANSPORT SYSTEM, PERMEASE PROTEIN"/>
    <property type="match status" value="1"/>
</dbReference>
<dbReference type="GO" id="GO:0022857">
    <property type="term" value="F:transmembrane transporter activity"/>
    <property type="evidence" value="ECO:0007669"/>
    <property type="project" value="InterPro"/>
</dbReference>
<evidence type="ECO:0000256" key="3">
    <source>
        <dbReference type="ARBA" id="ARBA00022692"/>
    </source>
</evidence>
<gene>
    <name evidence="7" type="ORF">C8D98_2436</name>
</gene>
<feature type="transmembrane region" description="Helical" evidence="6">
    <location>
        <begin position="238"/>
        <end position="259"/>
    </location>
</feature>
<evidence type="ECO:0000313" key="7">
    <source>
        <dbReference type="EMBL" id="TCK59502.1"/>
    </source>
</evidence>
<dbReference type="CDD" id="cd06574">
    <property type="entry name" value="TM_PBP1_branched-chain-AA_like"/>
    <property type="match status" value="1"/>
</dbReference>
<keyword evidence="5 6" id="KW-0472">Membrane</keyword>
<accession>A0A4R1K5P6</accession>
<dbReference type="GO" id="GO:0005886">
    <property type="term" value="C:plasma membrane"/>
    <property type="evidence" value="ECO:0007669"/>
    <property type="project" value="UniProtKB-SubCell"/>
</dbReference>
<protein>
    <submittedName>
        <fullName evidence="7">Putative ABC transport system permease protein</fullName>
    </submittedName>
</protein>
<feature type="transmembrane region" description="Helical" evidence="6">
    <location>
        <begin position="271"/>
        <end position="288"/>
    </location>
</feature>
<evidence type="ECO:0000313" key="8">
    <source>
        <dbReference type="Proteomes" id="UP000294614"/>
    </source>
</evidence>
<comment type="subcellular location">
    <subcellularLocation>
        <location evidence="1">Cell membrane</location>
        <topology evidence="1">Multi-pass membrane protein</topology>
    </subcellularLocation>
</comment>
<evidence type="ECO:0000256" key="1">
    <source>
        <dbReference type="ARBA" id="ARBA00004651"/>
    </source>
</evidence>
<keyword evidence="8" id="KW-1185">Reference proteome</keyword>
<feature type="transmembrane region" description="Helical" evidence="6">
    <location>
        <begin position="211"/>
        <end position="231"/>
    </location>
</feature>
<dbReference type="RefSeq" id="WP_132874409.1">
    <property type="nucleotide sequence ID" value="NZ_JAJUHT010000008.1"/>
</dbReference>
<feature type="transmembrane region" description="Helical" evidence="6">
    <location>
        <begin position="59"/>
        <end position="79"/>
    </location>
</feature>
<feature type="transmembrane region" description="Helical" evidence="6">
    <location>
        <begin position="6"/>
        <end position="28"/>
    </location>
</feature>
<keyword evidence="3 6" id="KW-0812">Transmembrane</keyword>
<dbReference type="InterPro" id="IPR001851">
    <property type="entry name" value="ABC_transp_permease"/>
</dbReference>
<organism evidence="7 8">
    <name type="scientific">Seleniivibrio woodruffii</name>
    <dbReference type="NCBI Taxonomy" id="1078050"/>
    <lineage>
        <taxon>Bacteria</taxon>
        <taxon>Pseudomonadati</taxon>
        <taxon>Deferribacterota</taxon>
        <taxon>Deferribacteres</taxon>
        <taxon>Deferribacterales</taxon>
        <taxon>Geovibrionaceae</taxon>
        <taxon>Seleniivibrio</taxon>
    </lineage>
</organism>
<dbReference type="AlphaFoldDB" id="A0A4R1K5P6"/>
<evidence type="ECO:0000256" key="2">
    <source>
        <dbReference type="ARBA" id="ARBA00022475"/>
    </source>
</evidence>
<feature type="transmembrane region" description="Helical" evidence="6">
    <location>
        <begin position="86"/>
        <end position="106"/>
    </location>
</feature>
<evidence type="ECO:0000256" key="6">
    <source>
        <dbReference type="SAM" id="Phobius"/>
    </source>
</evidence>
<evidence type="ECO:0000256" key="4">
    <source>
        <dbReference type="ARBA" id="ARBA00022989"/>
    </source>
</evidence>
<name>A0A4R1K5P6_9BACT</name>
<keyword evidence="2" id="KW-1003">Cell membrane</keyword>
<dbReference type="Proteomes" id="UP000294614">
    <property type="component" value="Unassembled WGS sequence"/>
</dbReference>
<dbReference type="OrthoDB" id="9778389at2"/>
<keyword evidence="4 6" id="KW-1133">Transmembrane helix</keyword>